<protein>
    <submittedName>
        <fullName evidence="1">Uncharacterized protein</fullName>
    </submittedName>
</protein>
<accession>A0A8S5MD58</accession>
<sequence>MMVAILTNANVGLQMSELEARARAGDPWAQAQLTKQAMGFANAVQDDVREGADMTDRKDLLIINR</sequence>
<name>A0A8S5MD58_9CAUD</name>
<evidence type="ECO:0000313" key="1">
    <source>
        <dbReference type="EMBL" id="DAD80253.1"/>
    </source>
</evidence>
<reference evidence="1" key="1">
    <citation type="journal article" date="2021" name="Proc. Natl. Acad. Sci. U.S.A.">
        <title>A Catalog of Tens of Thousands of Viruses from Human Metagenomes Reveals Hidden Associations with Chronic Diseases.</title>
        <authorList>
            <person name="Tisza M.J."/>
            <person name="Buck C.B."/>
        </authorList>
    </citation>
    <scope>NUCLEOTIDE SEQUENCE</scope>
    <source>
        <strain evidence="1">CtTqA28</strain>
    </source>
</reference>
<organism evidence="1">
    <name type="scientific">Caudovirales sp. ctTqA28</name>
    <dbReference type="NCBI Taxonomy" id="2826775"/>
    <lineage>
        <taxon>Viruses</taxon>
        <taxon>Duplodnaviria</taxon>
        <taxon>Heunggongvirae</taxon>
        <taxon>Uroviricota</taxon>
        <taxon>Caudoviricetes</taxon>
    </lineage>
</organism>
<dbReference type="EMBL" id="BK014882">
    <property type="protein sequence ID" value="DAD80253.1"/>
    <property type="molecule type" value="Genomic_DNA"/>
</dbReference>
<proteinExistence type="predicted"/>